<keyword evidence="3" id="KW-1185">Reference proteome</keyword>
<dbReference type="Proteomes" id="UP001224325">
    <property type="component" value="Chromosome"/>
</dbReference>
<keyword evidence="1" id="KW-0812">Transmembrane</keyword>
<keyword evidence="1" id="KW-1133">Transmembrane helix</keyword>
<organism evidence="2 3">
    <name type="scientific">Mariniflexile litorale</name>
    <dbReference type="NCBI Taxonomy" id="3045158"/>
    <lineage>
        <taxon>Bacteria</taxon>
        <taxon>Pseudomonadati</taxon>
        <taxon>Bacteroidota</taxon>
        <taxon>Flavobacteriia</taxon>
        <taxon>Flavobacteriales</taxon>
        <taxon>Flavobacteriaceae</taxon>
        <taxon>Mariniflexile</taxon>
    </lineage>
</organism>
<evidence type="ECO:0000256" key="1">
    <source>
        <dbReference type="SAM" id="Phobius"/>
    </source>
</evidence>
<dbReference type="AlphaFoldDB" id="A0AAU7EE34"/>
<evidence type="ECO:0000313" key="2">
    <source>
        <dbReference type="EMBL" id="XBL13691.1"/>
    </source>
</evidence>
<dbReference type="RefSeq" id="WP_348636565.1">
    <property type="nucleotide sequence ID" value="NZ_CP155618.1"/>
</dbReference>
<name>A0AAU7EE34_9FLAO</name>
<dbReference type="KEGG" id="mlil:QLS71_015375"/>
<gene>
    <name evidence="2" type="ORF">QLS71_015375</name>
</gene>
<keyword evidence="1" id="KW-0472">Membrane</keyword>
<evidence type="ECO:0000313" key="3">
    <source>
        <dbReference type="Proteomes" id="UP001224325"/>
    </source>
</evidence>
<protein>
    <submittedName>
        <fullName evidence="2">Uncharacterized protein</fullName>
    </submittedName>
</protein>
<feature type="transmembrane region" description="Helical" evidence="1">
    <location>
        <begin position="14"/>
        <end position="34"/>
    </location>
</feature>
<sequence length="87" mass="9840">MLIAGFWQLIKGKWYIGILQLGSLFVGVLGLIFISSFMSMFGPDTDTFADNLKLPKNVKLEKPIDTKMGDNFESIRPDSIKQITREN</sequence>
<proteinExistence type="predicted"/>
<dbReference type="EMBL" id="CP155618">
    <property type="protein sequence ID" value="XBL13691.1"/>
    <property type="molecule type" value="Genomic_DNA"/>
</dbReference>
<reference evidence="2" key="1">
    <citation type="submission" date="2024-04" db="EMBL/GenBank/DDBJ databases">
        <title>Mariniflexile litorale, isolated from the shallow sediments of the Sea of Japan.</title>
        <authorList>
            <person name="Romanenko L."/>
            <person name="Isaeva M."/>
        </authorList>
    </citation>
    <scope>NUCLEOTIDE SEQUENCE [LARGE SCALE GENOMIC DNA]</scope>
    <source>
        <strain evidence="2">KMM 9835</strain>
    </source>
</reference>
<accession>A0AAU7EE34</accession>